<name>A0ABQ7UV40_SOLTU</name>
<organism evidence="1 2">
    <name type="scientific">Solanum tuberosum</name>
    <name type="common">Potato</name>
    <dbReference type="NCBI Taxonomy" id="4113"/>
    <lineage>
        <taxon>Eukaryota</taxon>
        <taxon>Viridiplantae</taxon>
        <taxon>Streptophyta</taxon>
        <taxon>Embryophyta</taxon>
        <taxon>Tracheophyta</taxon>
        <taxon>Spermatophyta</taxon>
        <taxon>Magnoliopsida</taxon>
        <taxon>eudicotyledons</taxon>
        <taxon>Gunneridae</taxon>
        <taxon>Pentapetalae</taxon>
        <taxon>asterids</taxon>
        <taxon>lamiids</taxon>
        <taxon>Solanales</taxon>
        <taxon>Solanaceae</taxon>
        <taxon>Solanoideae</taxon>
        <taxon>Solaneae</taxon>
        <taxon>Solanum</taxon>
    </lineage>
</organism>
<proteinExistence type="predicted"/>
<sequence>MPGESRKFTSYKNIYLEDRSNPMVDKAKADMQVMTEVKDKQPIEGDKEMLDDMLLEGVGLWDKEKLDKMLKEARLWNKEMVLDSQKVLGEKLHVVLHMECLIEHDLNLNYP</sequence>
<evidence type="ECO:0000313" key="2">
    <source>
        <dbReference type="Proteomes" id="UP000826656"/>
    </source>
</evidence>
<dbReference type="Proteomes" id="UP000826656">
    <property type="component" value="Unassembled WGS sequence"/>
</dbReference>
<gene>
    <name evidence="1" type="ORF">KY290_025985</name>
</gene>
<dbReference type="EMBL" id="JAIVGD010000018">
    <property type="protein sequence ID" value="KAH0755715.1"/>
    <property type="molecule type" value="Genomic_DNA"/>
</dbReference>
<accession>A0ABQ7UV40</accession>
<comment type="caution">
    <text evidence="1">The sequence shown here is derived from an EMBL/GenBank/DDBJ whole genome shotgun (WGS) entry which is preliminary data.</text>
</comment>
<protein>
    <submittedName>
        <fullName evidence="1">Uncharacterized protein</fullName>
    </submittedName>
</protein>
<keyword evidence="2" id="KW-1185">Reference proteome</keyword>
<evidence type="ECO:0000313" key="1">
    <source>
        <dbReference type="EMBL" id="KAH0755715.1"/>
    </source>
</evidence>
<reference evidence="1 2" key="1">
    <citation type="journal article" date="2021" name="bioRxiv">
        <title>Chromosome-scale and haplotype-resolved genome assembly of a tetraploid potato cultivar.</title>
        <authorList>
            <person name="Sun H."/>
            <person name="Jiao W.-B."/>
            <person name="Krause K."/>
            <person name="Campoy J.A."/>
            <person name="Goel M."/>
            <person name="Folz-Donahue K."/>
            <person name="Kukat C."/>
            <person name="Huettel B."/>
            <person name="Schneeberger K."/>
        </authorList>
    </citation>
    <scope>NUCLEOTIDE SEQUENCE [LARGE SCALE GENOMIC DNA]</scope>
    <source>
        <strain evidence="1">SolTubOtavaFocal</strain>
        <tissue evidence="1">Leaves</tissue>
    </source>
</reference>